<dbReference type="AlphaFoldDB" id="A0A370GI27"/>
<dbReference type="PIRSF" id="PIRSF029171">
    <property type="entry name" value="Esterase_LipA"/>
    <property type="match status" value="1"/>
</dbReference>
<dbReference type="GO" id="GO:0004806">
    <property type="term" value="F:triacylglycerol lipase activity"/>
    <property type="evidence" value="ECO:0007669"/>
    <property type="project" value="InterPro"/>
</dbReference>
<protein>
    <submittedName>
        <fullName evidence="2">Secretory lipase</fullName>
    </submittedName>
</protein>
<evidence type="ECO:0000256" key="1">
    <source>
        <dbReference type="SAM" id="MobiDB-lite"/>
    </source>
</evidence>
<evidence type="ECO:0000313" key="3">
    <source>
        <dbReference type="Proteomes" id="UP000255355"/>
    </source>
</evidence>
<dbReference type="Gene3D" id="1.10.260.130">
    <property type="match status" value="1"/>
</dbReference>
<reference evidence="2 3" key="1">
    <citation type="submission" date="2018-07" db="EMBL/GenBank/DDBJ databases">
        <title>Genomic Encyclopedia of Type Strains, Phase IV (KMG-IV): sequencing the most valuable type-strain genomes for metagenomic binning, comparative biology and taxonomic classification.</title>
        <authorList>
            <person name="Goeker M."/>
        </authorList>
    </citation>
    <scope>NUCLEOTIDE SEQUENCE [LARGE SCALE GENOMIC DNA]</scope>
    <source>
        <strain evidence="2 3">DSM 44952</strain>
    </source>
</reference>
<dbReference type="STRING" id="1210089.GCA_001613165_06167"/>
<dbReference type="EMBL" id="QQAZ01000022">
    <property type="protein sequence ID" value="RDI43301.1"/>
    <property type="molecule type" value="Genomic_DNA"/>
</dbReference>
<keyword evidence="3" id="KW-1185">Reference proteome</keyword>
<evidence type="ECO:0000313" key="2">
    <source>
        <dbReference type="EMBL" id="RDI43301.1"/>
    </source>
</evidence>
<gene>
    <name evidence="2" type="ORF">DFR68_12263</name>
</gene>
<sequence>MAVVRVSRQSRPGLRVTAPSPGGSSEPTAWQRPVRGPRRTSADGPWHPAARTWLRTAREAVRDPLRRPRVDMGLPGRNRHPSLLGRPAMAVAAMISILTTGSLAPPAQAAVFPIPDPDAFYWAPPNIADYRPGDVVRSRTVAAPGFPGATAWQLVYRSSNSADAPIAAVTTVLVPGGVGNRPLVSYQPFVNSLGLHCAPSHSLFDGGLRESAALNLLLARGWAVAVPDHLGPASSYGAARLGGRLTLDGVRAAKRFAPTGLADSPVGLAGYSGGGMATGFAAALAPEYAPELPIVGAAMGGVPVNIGKLALDVGATPNPLFGLGFAAAVGLEREYPDVMSLDARMTPAGHDLRGRIANACTDEIIGAAANRSFAEYFTGGVDDVSGAQIRVLHENSLETFAGAPRVPVYQWHGGADVVNPWLARDVAGRYCASGTPVLFEIIPGADHGAAIAPGSANAFGYLGDRFAGLAPPNNC</sequence>
<proteinExistence type="predicted"/>
<comment type="caution">
    <text evidence="2">The sequence shown here is derived from an EMBL/GenBank/DDBJ whole genome shotgun (WGS) entry which is preliminary data.</text>
</comment>
<dbReference type="InterPro" id="IPR005152">
    <property type="entry name" value="Lipase_secreted"/>
</dbReference>
<name>A0A370GI27_9NOCA</name>
<accession>A0A370GI27</accession>
<dbReference type="PANTHER" id="PTHR34853:SF1">
    <property type="entry name" value="LIPASE 5"/>
    <property type="match status" value="1"/>
</dbReference>
<dbReference type="InterPro" id="IPR029058">
    <property type="entry name" value="AB_hydrolase_fold"/>
</dbReference>
<dbReference type="PANTHER" id="PTHR34853">
    <property type="match status" value="1"/>
</dbReference>
<dbReference type="GO" id="GO:0016042">
    <property type="term" value="P:lipid catabolic process"/>
    <property type="evidence" value="ECO:0007669"/>
    <property type="project" value="InterPro"/>
</dbReference>
<feature type="region of interest" description="Disordered" evidence="1">
    <location>
        <begin position="1"/>
        <end position="51"/>
    </location>
</feature>
<dbReference type="SUPFAM" id="SSF53474">
    <property type="entry name" value="alpha/beta-Hydrolases"/>
    <property type="match status" value="1"/>
</dbReference>
<dbReference type="Pfam" id="PF03583">
    <property type="entry name" value="LIP"/>
    <property type="match status" value="1"/>
</dbReference>
<dbReference type="Gene3D" id="3.40.50.1820">
    <property type="entry name" value="alpha/beta hydrolase"/>
    <property type="match status" value="1"/>
</dbReference>
<organism evidence="2 3">
    <name type="scientific">Nocardia mexicana</name>
    <dbReference type="NCBI Taxonomy" id="279262"/>
    <lineage>
        <taxon>Bacteria</taxon>
        <taxon>Bacillati</taxon>
        <taxon>Actinomycetota</taxon>
        <taxon>Actinomycetes</taxon>
        <taxon>Mycobacteriales</taxon>
        <taxon>Nocardiaceae</taxon>
        <taxon>Nocardia</taxon>
    </lineage>
</organism>
<dbReference type="Proteomes" id="UP000255355">
    <property type="component" value="Unassembled WGS sequence"/>
</dbReference>